<dbReference type="InterPro" id="IPR000640">
    <property type="entry name" value="EFG_V-like"/>
</dbReference>
<name>A0ABZ2C2Q1_9PROT</name>
<comment type="caution">
    <text evidence="3">Lacks conserved residue(s) required for the propagation of feature annotation.</text>
</comment>
<keyword evidence="2 3" id="KW-0342">GTP-binding</keyword>
<gene>
    <name evidence="3" type="primary">bipA</name>
    <name evidence="5" type="ORF">Bealeia1_00236</name>
</gene>
<dbReference type="Gene3D" id="3.40.50.300">
    <property type="entry name" value="P-loop containing nucleotide triphosphate hydrolases"/>
    <property type="match status" value="1"/>
</dbReference>
<dbReference type="PRINTS" id="PR00315">
    <property type="entry name" value="ELONGATNFCT"/>
</dbReference>
<keyword evidence="1 3" id="KW-0547">Nucleotide-binding</keyword>
<dbReference type="InterPro" id="IPR047042">
    <property type="entry name" value="BipA_II"/>
</dbReference>
<comment type="catalytic activity">
    <reaction evidence="3">
        <text>GTP + H2O = GDP + phosphate + H(+)</text>
        <dbReference type="Rhea" id="RHEA:19669"/>
        <dbReference type="ChEBI" id="CHEBI:15377"/>
        <dbReference type="ChEBI" id="CHEBI:15378"/>
        <dbReference type="ChEBI" id="CHEBI:37565"/>
        <dbReference type="ChEBI" id="CHEBI:43474"/>
        <dbReference type="ChEBI" id="CHEBI:58189"/>
    </reaction>
</comment>
<dbReference type="Pfam" id="PF21018">
    <property type="entry name" value="BipA_C"/>
    <property type="match status" value="1"/>
</dbReference>
<dbReference type="InterPro" id="IPR035647">
    <property type="entry name" value="EFG_III/V"/>
</dbReference>
<dbReference type="PANTHER" id="PTHR42908">
    <property type="entry name" value="TRANSLATION ELONGATION FACTOR-RELATED"/>
    <property type="match status" value="1"/>
</dbReference>
<dbReference type="EMBL" id="CP133270">
    <property type="protein sequence ID" value="WVX66065.1"/>
    <property type="molecule type" value="Genomic_DNA"/>
</dbReference>
<dbReference type="RefSeq" id="WP_331256604.1">
    <property type="nucleotide sequence ID" value="NZ_CP133270.1"/>
</dbReference>
<dbReference type="Gene3D" id="3.30.70.870">
    <property type="entry name" value="Elongation Factor G (Translational Gtpase), domain 3"/>
    <property type="match status" value="1"/>
</dbReference>
<proteinExistence type="inferred from homology"/>
<protein>
    <recommendedName>
        <fullName evidence="3">Large ribosomal subunit assembly factor BipA</fullName>
        <ecNumber evidence="3">3.6.5.-</ecNumber>
    </recommendedName>
    <alternativeName>
        <fullName evidence="3">GTP-binding protein BipA</fullName>
    </alternativeName>
</protein>
<dbReference type="CDD" id="cd03710">
    <property type="entry name" value="BipA_TypA_C"/>
    <property type="match status" value="1"/>
</dbReference>
<dbReference type="CDD" id="cd16263">
    <property type="entry name" value="BipA_III"/>
    <property type="match status" value="1"/>
</dbReference>
<comment type="function">
    <text evidence="3">A 50S ribosomal subunit assembly protein with GTPase activity, required for 50S subunit assembly at low temperatures, may also play a role in translation. Binds GTP and analogs. Binds the 70S ribosome between the 30S and 50S subunits, in a similar position as ribosome-bound EF-G; it contacts a number of ribosomal proteins, both rRNAs and the A-site tRNA.</text>
</comment>
<evidence type="ECO:0000256" key="2">
    <source>
        <dbReference type="ARBA" id="ARBA00023134"/>
    </source>
</evidence>
<keyword evidence="3" id="KW-0699">rRNA-binding</keyword>
<dbReference type="InterPro" id="IPR005225">
    <property type="entry name" value="Small_GTP-bd"/>
</dbReference>
<keyword evidence="3" id="KW-0820">tRNA-binding</keyword>
<dbReference type="Gene3D" id="2.40.50.250">
    <property type="entry name" value="bipa protein"/>
    <property type="match status" value="1"/>
</dbReference>
<dbReference type="CDD" id="cd03691">
    <property type="entry name" value="BipA_TypA_II"/>
    <property type="match status" value="1"/>
</dbReference>
<dbReference type="Pfam" id="PF03144">
    <property type="entry name" value="GTP_EFTU_D2"/>
    <property type="match status" value="1"/>
</dbReference>
<dbReference type="InterPro" id="IPR000795">
    <property type="entry name" value="T_Tr_GTP-bd_dom"/>
</dbReference>
<keyword evidence="3" id="KW-0694">RNA-binding</keyword>
<comment type="similarity">
    <text evidence="3">Belongs to the TRAFAC class translation factor GTPase superfamily. Classic translation factor GTPase family. BipA subfamily.</text>
</comment>
<comment type="subcellular location">
    <subcellularLocation>
        <location evidence="3">Cytoplasm</location>
    </subcellularLocation>
    <text evidence="3">Binds to ribosomes.</text>
</comment>
<sequence>MTNIRNLAIIAHVDHGKTTLVDVMLRQSGTFRDNQNIAERVMDSNALEKERGITILAKCTSVDWNGHRLNIVDTPGHADFGGEVERILSMVDGVILLVDASEGPMPQTKFVVAKALKLGLKPIVVVNKADKSDARVDEVHEEVFDLFVALEANHEQLDFPTLYASAREGWAVHDMKDPHETLTPLFETVLKHVPVAKGDPKAPFSMLVSLIESDPYLGRVLTGRIYSGTAKINSTVKALSQSSSQIEQTRLTKLLSFRGLDRIPVEEAKAGDIVAIAGFSEATVADTLCALEVDMPLKATPIDPPTLSMRFSVNDSPLAGREGTKVTSRMIRDRLMNEAEGNVSIRITESENKESFDVAGRGELQLGVLIETMRREGFELSVGRPRVIFKADPETGERLEPIEELQIDVDDEFTGVVVEKIGLRKGEMIDMRPSSGGKTRIIFLTPSRGLIGYQSEFLTDTRGTGVMSRLFHAYAPYKGPIEGRRNGALISSADGVTVSYALWNLEDRGALFVGPGVQVYEGMVIGEHSRDNDLEVNPIKGKQLTNFRVSGKEEAVRLTTPRSMTLEQAIAYINDDEVIEVTPKNIRLRKLLLDPNARKRASKAEG</sequence>
<comment type="subunit">
    <text evidence="3">Monomer.</text>
</comment>
<dbReference type="InterPro" id="IPR042116">
    <property type="entry name" value="TypA/BipA_C"/>
</dbReference>
<evidence type="ECO:0000259" key="4">
    <source>
        <dbReference type="PROSITE" id="PS51722"/>
    </source>
</evidence>
<evidence type="ECO:0000256" key="3">
    <source>
        <dbReference type="HAMAP-Rule" id="MF_00849"/>
    </source>
</evidence>
<reference evidence="5 6" key="1">
    <citation type="journal article" date="2024" name="Environ. Microbiol.">
        <title>Novel evolutionary insights on the interactions of the Holosporales (Alphaproteobacteria) with eukaryotic hosts from comparative genomics.</title>
        <authorList>
            <person name="Giovannini M."/>
            <person name="Petroni G."/>
            <person name="Castelli M."/>
        </authorList>
    </citation>
    <scope>NUCLEOTIDE SEQUENCE [LARGE SCALE GENOMIC DNA]</scope>
    <source>
        <strain evidence="5 6">US_Bl 15I1</strain>
    </source>
</reference>
<feature type="domain" description="Tr-type G" evidence="4">
    <location>
        <begin position="2"/>
        <end position="201"/>
    </location>
</feature>
<keyword evidence="6" id="KW-1185">Reference proteome</keyword>
<evidence type="ECO:0000313" key="5">
    <source>
        <dbReference type="EMBL" id="WVX66065.1"/>
    </source>
</evidence>
<dbReference type="PROSITE" id="PS00301">
    <property type="entry name" value="G_TR_1"/>
    <property type="match status" value="1"/>
</dbReference>
<keyword evidence="3" id="KW-0378">Hydrolase</keyword>
<dbReference type="InterPro" id="IPR047043">
    <property type="entry name" value="BipA_III"/>
</dbReference>
<dbReference type="Pfam" id="PF00679">
    <property type="entry name" value="EFG_C"/>
    <property type="match status" value="1"/>
</dbReference>
<dbReference type="CDD" id="cd01891">
    <property type="entry name" value="TypA_BipA"/>
    <property type="match status" value="1"/>
</dbReference>
<dbReference type="SUPFAM" id="SSF54980">
    <property type="entry name" value="EF-G C-terminal domain-like"/>
    <property type="match status" value="2"/>
</dbReference>
<dbReference type="Gene3D" id="3.30.70.240">
    <property type="match status" value="1"/>
</dbReference>
<dbReference type="PROSITE" id="PS51722">
    <property type="entry name" value="G_TR_2"/>
    <property type="match status" value="1"/>
</dbReference>
<dbReference type="HAMAP" id="MF_00849">
    <property type="entry name" value="BipA"/>
    <property type="match status" value="1"/>
</dbReference>
<dbReference type="InterPro" id="IPR006298">
    <property type="entry name" value="BipA"/>
</dbReference>
<keyword evidence="3" id="KW-0963">Cytoplasm</keyword>
<dbReference type="InterPro" id="IPR009000">
    <property type="entry name" value="Transl_B-barrel_sf"/>
</dbReference>
<dbReference type="InterPro" id="IPR047041">
    <property type="entry name" value="BipA_GTP-bd_dom"/>
</dbReference>
<organism evidence="5 6">
    <name type="scientific">Candidatus Bealeia paramacronuclearis</name>
    <dbReference type="NCBI Taxonomy" id="1921001"/>
    <lineage>
        <taxon>Bacteria</taxon>
        <taxon>Pseudomonadati</taxon>
        <taxon>Pseudomonadota</taxon>
        <taxon>Alphaproteobacteria</taxon>
        <taxon>Holosporales</taxon>
        <taxon>Holosporaceae</taxon>
        <taxon>Candidatus Bealeia</taxon>
    </lineage>
</organism>
<dbReference type="SUPFAM" id="SSF50447">
    <property type="entry name" value="Translation proteins"/>
    <property type="match status" value="1"/>
</dbReference>
<dbReference type="NCBIfam" id="TIGR01394">
    <property type="entry name" value="TypA_BipA"/>
    <property type="match status" value="1"/>
</dbReference>
<accession>A0ABZ2C2Q1</accession>
<dbReference type="NCBIfam" id="TIGR00231">
    <property type="entry name" value="small_GTP"/>
    <property type="match status" value="1"/>
</dbReference>
<keyword evidence="3" id="KW-0690">Ribosome biogenesis</keyword>
<dbReference type="PANTHER" id="PTHR42908:SF8">
    <property type="entry name" value="TR-TYPE G DOMAIN-CONTAINING PROTEIN"/>
    <property type="match status" value="1"/>
</dbReference>
<dbReference type="InterPro" id="IPR027417">
    <property type="entry name" value="P-loop_NTPase"/>
</dbReference>
<dbReference type="InterPro" id="IPR035651">
    <property type="entry name" value="BipA_V"/>
</dbReference>
<dbReference type="Gene3D" id="2.40.30.10">
    <property type="entry name" value="Translation factors"/>
    <property type="match status" value="1"/>
</dbReference>
<evidence type="ECO:0000256" key="1">
    <source>
        <dbReference type="ARBA" id="ARBA00022741"/>
    </source>
</evidence>
<dbReference type="Proteomes" id="UP001330434">
    <property type="component" value="Chromosome"/>
</dbReference>
<dbReference type="InterPro" id="IPR004161">
    <property type="entry name" value="EFTu-like_2"/>
</dbReference>
<evidence type="ECO:0000313" key="6">
    <source>
        <dbReference type="Proteomes" id="UP001330434"/>
    </source>
</evidence>
<feature type="binding site" evidence="3">
    <location>
        <begin position="14"/>
        <end position="19"/>
    </location>
    <ligand>
        <name>GTP</name>
        <dbReference type="ChEBI" id="CHEBI:37565"/>
    </ligand>
</feature>
<dbReference type="InterPro" id="IPR048876">
    <property type="entry name" value="BipA_C"/>
</dbReference>
<dbReference type="EC" id="3.6.5.-" evidence="3"/>
<dbReference type="Pfam" id="PF00009">
    <property type="entry name" value="GTP_EFTU"/>
    <property type="match status" value="1"/>
</dbReference>
<dbReference type="SUPFAM" id="SSF52540">
    <property type="entry name" value="P-loop containing nucleoside triphosphate hydrolases"/>
    <property type="match status" value="1"/>
</dbReference>
<dbReference type="InterPro" id="IPR031157">
    <property type="entry name" value="G_TR_CS"/>
</dbReference>